<name>A0A839RUY0_9ACTN</name>
<feature type="transmembrane region" description="Helical" evidence="1">
    <location>
        <begin position="143"/>
        <end position="162"/>
    </location>
</feature>
<dbReference type="Pfam" id="PF20381">
    <property type="entry name" value="Rv1476"/>
    <property type="match status" value="1"/>
</dbReference>
<proteinExistence type="predicted"/>
<keyword evidence="1" id="KW-0472">Membrane</keyword>
<evidence type="ECO:0000313" key="2">
    <source>
        <dbReference type="EMBL" id="MBB3039864.1"/>
    </source>
</evidence>
<evidence type="ECO:0000313" key="3">
    <source>
        <dbReference type="Proteomes" id="UP000567922"/>
    </source>
</evidence>
<keyword evidence="1" id="KW-1133">Transmembrane helix</keyword>
<keyword evidence="1" id="KW-0812">Transmembrane</keyword>
<dbReference type="AlphaFoldDB" id="A0A839RUY0"/>
<organism evidence="2 3">
    <name type="scientific">Hoyosella altamirensis</name>
    <dbReference type="NCBI Taxonomy" id="616997"/>
    <lineage>
        <taxon>Bacteria</taxon>
        <taxon>Bacillati</taxon>
        <taxon>Actinomycetota</taxon>
        <taxon>Actinomycetes</taxon>
        <taxon>Mycobacteriales</taxon>
        <taxon>Hoyosellaceae</taxon>
        <taxon>Hoyosella</taxon>
    </lineage>
</organism>
<accession>A0A839RUY0</accession>
<comment type="caution">
    <text evidence="2">The sequence shown here is derived from an EMBL/GenBank/DDBJ whole genome shotgun (WGS) entry which is preliminary data.</text>
</comment>
<reference evidence="2 3" key="1">
    <citation type="submission" date="2020-08" db="EMBL/GenBank/DDBJ databases">
        <title>Sequencing the genomes of 1000 actinobacteria strains.</title>
        <authorList>
            <person name="Klenk H.-P."/>
        </authorList>
    </citation>
    <scope>NUCLEOTIDE SEQUENCE [LARGE SCALE GENOMIC DNA]</scope>
    <source>
        <strain evidence="2 3">DSM 45258</strain>
    </source>
</reference>
<dbReference type="OrthoDB" id="4543462at2"/>
<dbReference type="EMBL" id="JACHWS010000005">
    <property type="protein sequence ID" value="MBB3039864.1"/>
    <property type="molecule type" value="Genomic_DNA"/>
</dbReference>
<protein>
    <submittedName>
        <fullName evidence="2">Uncharacterized protein</fullName>
    </submittedName>
</protein>
<evidence type="ECO:0000256" key="1">
    <source>
        <dbReference type="SAM" id="Phobius"/>
    </source>
</evidence>
<dbReference type="RefSeq" id="WP_157094898.1">
    <property type="nucleotide sequence ID" value="NZ_BDDI01000002.1"/>
</dbReference>
<sequence>MRFVNAGPVTDALTSGGPFQANTPPAVNLDDVLAGLAEDNVYAPEGEVDIFRDIVAEAAEQGIDLKIVAFPYNPWYGGGPRDLANDIGAADGGTILVLGQNVIASYSDSISRFTLEGAQMEIARREHPDAAAMFLDGITASSFPWTGLTVAVLFLVVAVVVATRWWSRRGYDYADYTEDAASPGAIS</sequence>
<dbReference type="InterPro" id="IPR046498">
    <property type="entry name" value="Rv1476-like"/>
</dbReference>
<gene>
    <name evidence="2" type="ORF">FHU29_004354</name>
</gene>
<dbReference type="Proteomes" id="UP000567922">
    <property type="component" value="Unassembled WGS sequence"/>
</dbReference>
<keyword evidence="3" id="KW-1185">Reference proteome</keyword>